<evidence type="ECO:0000313" key="2">
    <source>
        <dbReference type="Proteomes" id="UP000012220"/>
    </source>
</evidence>
<organism evidence="1 2">
    <name type="scientific">Leptospira interrogans serovar Australis str. 200703203</name>
    <dbReference type="NCBI Taxonomy" id="1085541"/>
    <lineage>
        <taxon>Bacteria</taxon>
        <taxon>Pseudomonadati</taxon>
        <taxon>Spirochaetota</taxon>
        <taxon>Spirochaetia</taxon>
        <taxon>Leptospirales</taxon>
        <taxon>Leptospiraceae</taxon>
        <taxon>Leptospira</taxon>
    </lineage>
</organism>
<gene>
    <name evidence="1" type="ORF">LEP1GSC115_0877</name>
</gene>
<dbReference type="Proteomes" id="UP000012220">
    <property type="component" value="Unassembled WGS sequence"/>
</dbReference>
<dbReference type="BioCyc" id="LINT1085541:G11IQ-3258-MONOMER"/>
<accession>N1UKK0</accession>
<reference evidence="1 2" key="1">
    <citation type="submission" date="2013-02" db="EMBL/GenBank/DDBJ databases">
        <authorList>
            <person name="Harkins D.M."/>
            <person name="Durkin A.S."/>
            <person name="Brinkac L.M."/>
            <person name="Haft D.H."/>
            <person name="Selengut J.D."/>
            <person name="Sanka R."/>
            <person name="DePew J."/>
            <person name="Purushe J."/>
            <person name="Picardeau M."/>
            <person name="Werts C."/>
            <person name="Goarant C."/>
            <person name="Vinetz J.M."/>
            <person name="Sutton G.G."/>
            <person name="Nierman W.C."/>
            <person name="Fouts D.E."/>
        </authorList>
    </citation>
    <scope>NUCLEOTIDE SEQUENCE [LARGE SCALE GENOMIC DNA]</scope>
    <source>
        <strain evidence="1 2">200703203</strain>
    </source>
</reference>
<evidence type="ECO:0000313" key="1">
    <source>
        <dbReference type="EMBL" id="EMY26813.1"/>
    </source>
</evidence>
<protein>
    <submittedName>
        <fullName evidence="1">Uncharacterized protein</fullName>
    </submittedName>
</protein>
<comment type="caution">
    <text evidence="1">The sequence shown here is derived from an EMBL/GenBank/DDBJ whole genome shotgun (WGS) entry which is preliminary data.</text>
</comment>
<dbReference type="EMBL" id="AHNY02000074">
    <property type="protein sequence ID" value="EMY26813.1"/>
    <property type="molecule type" value="Genomic_DNA"/>
</dbReference>
<name>N1UKK0_LEPIR</name>
<proteinExistence type="predicted"/>
<sequence>MFSLKWMFCFTTWIYEKILWNLFQKLECGVFFKKSSDSGLSQFLKISVCFKFVF</sequence>
<dbReference type="AlphaFoldDB" id="N1UKK0"/>